<comment type="caution">
    <text evidence="1">The sequence shown here is derived from an EMBL/GenBank/DDBJ whole genome shotgun (WGS) entry which is preliminary data.</text>
</comment>
<dbReference type="Proteomes" id="UP000475214">
    <property type="component" value="Unassembled WGS sequence"/>
</dbReference>
<protein>
    <submittedName>
        <fullName evidence="1">DUF2877 domain-containing protein</fullName>
    </submittedName>
</protein>
<keyword evidence="2" id="KW-1185">Reference proteome</keyword>
<dbReference type="AlphaFoldDB" id="A0A6L9S9T1"/>
<accession>A0A6L9S9T1</accession>
<dbReference type="EMBL" id="JAAGOA010000013">
    <property type="protein sequence ID" value="NEE02135.1"/>
    <property type="molecule type" value="Genomic_DNA"/>
</dbReference>
<gene>
    <name evidence="1" type="ORF">G1H10_18330</name>
</gene>
<evidence type="ECO:0000313" key="2">
    <source>
        <dbReference type="Proteomes" id="UP000475214"/>
    </source>
</evidence>
<organism evidence="1 2">
    <name type="scientific">Phytoactinopolyspora halotolerans</name>
    <dbReference type="NCBI Taxonomy" id="1981512"/>
    <lineage>
        <taxon>Bacteria</taxon>
        <taxon>Bacillati</taxon>
        <taxon>Actinomycetota</taxon>
        <taxon>Actinomycetes</taxon>
        <taxon>Jiangellales</taxon>
        <taxon>Jiangellaceae</taxon>
        <taxon>Phytoactinopolyspora</taxon>
    </lineage>
</organism>
<dbReference type="Pfam" id="PF11392">
    <property type="entry name" value="AllH"/>
    <property type="match status" value="1"/>
</dbReference>
<dbReference type="RefSeq" id="WP_163740437.1">
    <property type="nucleotide sequence ID" value="NZ_JAAGOA010000013.1"/>
</dbReference>
<dbReference type="InterPro" id="IPR021530">
    <property type="entry name" value="AllH-like"/>
</dbReference>
<reference evidence="1 2" key="1">
    <citation type="submission" date="2020-02" db="EMBL/GenBank/DDBJ databases">
        <authorList>
            <person name="Li X.-J."/>
            <person name="Han X.-M."/>
        </authorList>
    </citation>
    <scope>NUCLEOTIDE SEQUENCE [LARGE SCALE GENOMIC DNA]</scope>
    <source>
        <strain evidence="1 2">CCTCC AB 2017055</strain>
    </source>
</reference>
<name>A0A6L9S9T1_9ACTN</name>
<evidence type="ECO:0000313" key="1">
    <source>
        <dbReference type="EMBL" id="NEE02135.1"/>
    </source>
</evidence>
<proteinExistence type="predicted"/>
<sequence>MTVAPLRHRTAPSSTRTTLAAAASTAVQPLLVAPPRRGHVVASTSDLLAVQVPGVRHGLICLTGTRAVRIPCAMVLAGPVPQIDVGTPVEVGAGRVTLPEITVSAIRWWQPRRPLVADPVGAVRRAGRCPAPDLDAPVLEAAAGLACALHSTALRLDESVTALLGLGPGLTPAGDDVLAGAVVAFRSIRSSVADELTEVISAAAPPTRTTAVSAALLRYACEGHCVPELARFLGCLSAPQANVIAAYRELLGVGHTSGAGLYAGVLSALAGPAALSPSRRRA</sequence>